<accession>A0A0M3IDE2</accession>
<dbReference type="Proteomes" id="UP000036681">
    <property type="component" value="Unplaced"/>
</dbReference>
<dbReference type="Gene3D" id="3.30.30.110">
    <property type="entry name" value="Antibacterial factor-related peptide"/>
    <property type="match status" value="2"/>
</dbReference>
<keyword evidence="1" id="KW-0732">Signal</keyword>
<dbReference type="WBParaSite" id="ALUE_0001603401-mRNA-1">
    <property type="protein sequence ID" value="ALUE_0001603401-mRNA-1"/>
    <property type="gene ID" value="ALUE_0001603401"/>
</dbReference>
<feature type="chain" id="PRO_5005657131" evidence="1">
    <location>
        <begin position="19"/>
        <end position="130"/>
    </location>
</feature>
<protein>
    <submittedName>
        <fullName evidence="3">Laminin EGF-like domain-containing protein</fullName>
    </submittedName>
</protein>
<dbReference type="PANTHER" id="PTHR37971:SF1">
    <property type="entry name" value="ANTIBACTERIAL FACTOR-RELATED PEPTIDE 1-RELATED"/>
    <property type="match status" value="1"/>
</dbReference>
<keyword evidence="2" id="KW-1185">Reference proteome</keyword>
<dbReference type="GO" id="GO:0098542">
    <property type="term" value="P:defense response to other organism"/>
    <property type="evidence" value="ECO:0007669"/>
    <property type="project" value="InterPro"/>
</dbReference>
<name>A0A0M3IDE2_ASCLU</name>
<dbReference type="InterPro" id="IPR038204">
    <property type="entry name" value="Abf-1/2_sf"/>
</dbReference>
<organism evidence="2 3">
    <name type="scientific">Ascaris lumbricoides</name>
    <name type="common">Giant roundworm</name>
    <dbReference type="NCBI Taxonomy" id="6252"/>
    <lineage>
        <taxon>Eukaryota</taxon>
        <taxon>Metazoa</taxon>
        <taxon>Ecdysozoa</taxon>
        <taxon>Nematoda</taxon>
        <taxon>Chromadorea</taxon>
        <taxon>Rhabditida</taxon>
        <taxon>Spirurina</taxon>
        <taxon>Ascaridomorpha</taxon>
        <taxon>Ascaridoidea</taxon>
        <taxon>Ascarididae</taxon>
        <taxon>Ascaris</taxon>
    </lineage>
</organism>
<sequence length="130" mass="13615">MKAILIALLLTTFTVVNGGVVLTSCARMDTPVLSKAAQGLCITSCKYQNCGTGFCQKVGGRPTCTCRRCANGGGSWPVITLGKLNCGTGFCQKVGGRPTCMCRRCANGGGSWPVIPLDTLVKLALKRGKR</sequence>
<dbReference type="PROSITE" id="PS51257">
    <property type="entry name" value="PROKAR_LIPOPROTEIN"/>
    <property type="match status" value="1"/>
</dbReference>
<dbReference type="Pfam" id="PF16839">
    <property type="entry name" value="Antimicrobial25"/>
    <property type="match status" value="2"/>
</dbReference>
<dbReference type="InterPro" id="IPR031770">
    <property type="entry name" value="Abf-1/2"/>
</dbReference>
<dbReference type="PANTHER" id="PTHR37971">
    <property type="entry name" value="ANTIBACTERIAL FACTOR-RELATED PEPTIDE 1-RELATED"/>
    <property type="match status" value="1"/>
</dbReference>
<feature type="signal peptide" evidence="1">
    <location>
        <begin position="1"/>
        <end position="18"/>
    </location>
</feature>
<proteinExistence type="predicted"/>
<dbReference type="AlphaFoldDB" id="A0A0M3IDE2"/>
<evidence type="ECO:0000256" key="1">
    <source>
        <dbReference type="SAM" id="SignalP"/>
    </source>
</evidence>
<evidence type="ECO:0000313" key="2">
    <source>
        <dbReference type="Proteomes" id="UP000036681"/>
    </source>
</evidence>
<evidence type="ECO:0000313" key="3">
    <source>
        <dbReference type="WBParaSite" id="ALUE_0001603401-mRNA-1"/>
    </source>
</evidence>
<reference evidence="3" key="1">
    <citation type="submission" date="2017-02" db="UniProtKB">
        <authorList>
            <consortium name="WormBaseParasite"/>
        </authorList>
    </citation>
    <scope>IDENTIFICATION</scope>
</reference>